<comment type="caution">
    <text evidence="2">The sequence shown here is derived from an EMBL/GenBank/DDBJ whole genome shotgun (WGS) entry which is preliminary data.</text>
</comment>
<name>A0A7Y0BTS1_9SPHN</name>
<evidence type="ECO:0000313" key="2">
    <source>
        <dbReference type="EMBL" id="NML96130.1"/>
    </source>
</evidence>
<keyword evidence="1" id="KW-0812">Transmembrane</keyword>
<feature type="transmembrane region" description="Helical" evidence="1">
    <location>
        <begin position="77"/>
        <end position="97"/>
    </location>
</feature>
<evidence type="ECO:0000313" key="3">
    <source>
        <dbReference type="Proteomes" id="UP000583556"/>
    </source>
</evidence>
<evidence type="ECO:0000256" key="1">
    <source>
        <dbReference type="SAM" id="Phobius"/>
    </source>
</evidence>
<gene>
    <name evidence="2" type="ORF">HHL27_20920</name>
</gene>
<keyword evidence="1" id="KW-1133">Transmembrane helix</keyword>
<accession>A0A7Y0BTS1</accession>
<proteinExistence type="predicted"/>
<dbReference type="EMBL" id="JABBGM010000018">
    <property type="protein sequence ID" value="NML96130.1"/>
    <property type="molecule type" value="Genomic_DNA"/>
</dbReference>
<keyword evidence="1" id="KW-0472">Membrane</keyword>
<dbReference type="AlphaFoldDB" id="A0A7Y0BTS1"/>
<dbReference type="Proteomes" id="UP000583556">
    <property type="component" value="Unassembled WGS sequence"/>
</dbReference>
<protein>
    <submittedName>
        <fullName evidence="2">Uncharacterized protein</fullName>
    </submittedName>
</protein>
<dbReference type="RefSeq" id="WP_169495336.1">
    <property type="nucleotide sequence ID" value="NZ_JABBGM010000018.1"/>
</dbReference>
<keyword evidence="3" id="KW-1185">Reference proteome</keyword>
<sequence length="332" mass="36116">MEEDRVLVPIPQIPDIWGMSVASPVTLPVAAKPVGEALAIFCKRPAGETVEELFGPEAVHAICNAPTTARVPPRDPWWTLLALMAIAAIMASVVLPISQIASLLIALLAFGTATVAGRPWIEYWRGCLWNRRERTRAELAALTGNAAFKRNIQALEEFRRQIGNGTLKAYAVSLSGGVTLLSGKDLACFIADHGRILLVSGNRNDWLSIPARPIPQGDIWIDLGGAVARSQITARSLIDEVDEVRYQQRVAWIREQAHKRGQGTGPLTSGLAIIEAMRHPDVRGMPFTKAMPIIRAVLKGPAASESIINKMHSGNYPEFETALHALPLEDLP</sequence>
<organism evidence="2 3">
    <name type="scientific">Novosphingobium olei</name>
    <dbReference type="NCBI Taxonomy" id="2728851"/>
    <lineage>
        <taxon>Bacteria</taxon>
        <taxon>Pseudomonadati</taxon>
        <taxon>Pseudomonadota</taxon>
        <taxon>Alphaproteobacteria</taxon>
        <taxon>Sphingomonadales</taxon>
        <taxon>Sphingomonadaceae</taxon>
        <taxon>Novosphingobium</taxon>
    </lineage>
</organism>
<reference evidence="2 3" key="1">
    <citation type="submission" date="2020-04" db="EMBL/GenBank/DDBJ databases">
        <title>Novosphingobium sp. TW-4 isolated from soil.</title>
        <authorList>
            <person name="Dahal R.H."/>
            <person name="Chaudhary D.K."/>
        </authorList>
    </citation>
    <scope>NUCLEOTIDE SEQUENCE [LARGE SCALE GENOMIC DNA]</scope>
    <source>
        <strain evidence="2 3">TW-4</strain>
    </source>
</reference>